<sequence length="128" mass="14713">MKTNGKKPTFCPRPAVGLLALGACATPGRRTHNDHGDDDPLCDTDTTPQQQQQNQAVHPTRPRRQGRRRPPKRDRGKKRNNKPRKKKRKGPLFPLSVYPGFSFIKYPDLSRFFHAYIPIPCVIFLERL</sequence>
<dbReference type="PROSITE" id="PS51257">
    <property type="entry name" value="PROKAR_LIPOPROTEIN"/>
    <property type="match status" value="1"/>
</dbReference>
<dbReference type="EMBL" id="KC977570">
    <property type="protein sequence ID" value="ATE82582.1"/>
    <property type="molecule type" value="Genomic_DNA"/>
</dbReference>
<feature type="region of interest" description="Disordered" evidence="1">
    <location>
        <begin position="26"/>
        <end position="93"/>
    </location>
</feature>
<evidence type="ECO:0000313" key="2">
    <source>
        <dbReference type="EMBL" id="ATE82582.1"/>
    </source>
</evidence>
<dbReference type="Proteomes" id="UP000201566">
    <property type="component" value="Segment"/>
</dbReference>
<evidence type="ECO:0000256" key="1">
    <source>
        <dbReference type="SAM" id="MobiDB-lite"/>
    </source>
</evidence>
<gene>
    <name evidence="2" type="ORF">pdul_cds_1061</name>
</gene>
<accession>A0A291AU85</accession>
<dbReference type="GeneID" id="34567997"/>
<name>A0A291AU85_9VIRU</name>
<organism evidence="2 3">
    <name type="scientific">Pandoravirus dulcis</name>
    <dbReference type="NCBI Taxonomy" id="1349409"/>
    <lineage>
        <taxon>Viruses</taxon>
        <taxon>Pandoravirus</taxon>
    </lineage>
</organism>
<feature type="compositionally biased region" description="Low complexity" evidence="1">
    <location>
        <begin position="43"/>
        <end position="55"/>
    </location>
</feature>
<protein>
    <submittedName>
        <fullName evidence="2">Uncharacterized protein</fullName>
    </submittedName>
</protein>
<reference evidence="2 3" key="1">
    <citation type="journal article" date="2013" name="Science">
        <title>Pandoraviruses: amoeba viruses with genomes up to 2.5 Mb reaching that of parasitic eukaryotes.</title>
        <authorList>
            <person name="Philippe N."/>
            <person name="Legendre M."/>
            <person name="Doutre G."/>
            <person name="Coute Y."/>
            <person name="Poirot O."/>
            <person name="Lescot M."/>
            <person name="Arslan D."/>
            <person name="Seltzer V."/>
            <person name="Bertaux L."/>
            <person name="Bruley C."/>
            <person name="Garin J."/>
            <person name="Claverie J.M."/>
            <person name="Abergel C."/>
        </authorList>
    </citation>
    <scope>NUCLEOTIDE SEQUENCE [LARGE SCALE GENOMIC DNA]</scope>
    <source>
        <strain evidence="2">Melbourne</strain>
    </source>
</reference>
<proteinExistence type="predicted"/>
<feature type="compositionally biased region" description="Basic residues" evidence="1">
    <location>
        <begin position="60"/>
        <end position="90"/>
    </location>
</feature>
<evidence type="ECO:0000313" key="3">
    <source>
        <dbReference type="Proteomes" id="UP000201566"/>
    </source>
</evidence>
<dbReference type="RefSeq" id="YP_009430291.1">
    <property type="nucleotide sequence ID" value="NC_021858.1"/>
</dbReference>
<dbReference type="KEGG" id="vg:34567997"/>